<evidence type="ECO:0000313" key="1">
    <source>
        <dbReference type="EMBL" id="EHL29758.1"/>
    </source>
</evidence>
<keyword evidence="2" id="KW-1185">Reference proteome</keyword>
<dbReference type="STRING" id="658187.LDG_8047"/>
<accession>G9ERX7</accession>
<gene>
    <name evidence="1" type="ORF">LDG_8047</name>
</gene>
<sequence length="39" mass="4290">MQSELNSGDVVVVDSELQPSPGYYVLIYLTQKTNSITSI</sequence>
<reference evidence="1 2" key="1">
    <citation type="journal article" date="2011" name="BMC Genomics">
        <title>Insight into cross-talk between intra-amoebal pathogens.</title>
        <authorList>
            <person name="Gimenez G."/>
            <person name="Bertelli C."/>
            <person name="Moliner C."/>
            <person name="Robert C."/>
            <person name="Raoult D."/>
            <person name="Fournier P.E."/>
            <person name="Greub G."/>
        </authorList>
    </citation>
    <scope>NUCLEOTIDE SEQUENCE [LARGE SCALE GENOMIC DNA]</scope>
    <source>
        <strain evidence="1 2">LLAP12</strain>
    </source>
</reference>
<dbReference type="Proteomes" id="UP000002770">
    <property type="component" value="Unassembled WGS sequence"/>
</dbReference>
<dbReference type="HOGENOM" id="CLU_3312047_0_0_6"/>
<dbReference type="AlphaFoldDB" id="G9ERX7"/>
<dbReference type="InParanoid" id="G9ERX7"/>
<proteinExistence type="predicted"/>
<name>G9ERX7_9GAMM</name>
<evidence type="ECO:0000313" key="2">
    <source>
        <dbReference type="Proteomes" id="UP000002770"/>
    </source>
</evidence>
<organism evidence="1 2">
    <name type="scientific">Legionella drancourtii LLAP12</name>
    <dbReference type="NCBI Taxonomy" id="658187"/>
    <lineage>
        <taxon>Bacteria</taxon>
        <taxon>Pseudomonadati</taxon>
        <taxon>Pseudomonadota</taxon>
        <taxon>Gammaproteobacteria</taxon>
        <taxon>Legionellales</taxon>
        <taxon>Legionellaceae</taxon>
        <taxon>Legionella</taxon>
    </lineage>
</organism>
<protein>
    <submittedName>
        <fullName evidence="1">Uncharacterized protein</fullName>
    </submittedName>
</protein>
<dbReference type="EMBL" id="JH413843">
    <property type="protein sequence ID" value="EHL29758.1"/>
    <property type="molecule type" value="Genomic_DNA"/>
</dbReference>